<dbReference type="SUPFAM" id="SSF51445">
    <property type="entry name" value="(Trans)glycosidases"/>
    <property type="match status" value="1"/>
</dbReference>
<organism evidence="2 3">
    <name type="scientific">Flammeovirga aprica JL-4</name>
    <dbReference type="NCBI Taxonomy" id="694437"/>
    <lineage>
        <taxon>Bacteria</taxon>
        <taxon>Pseudomonadati</taxon>
        <taxon>Bacteroidota</taxon>
        <taxon>Cytophagia</taxon>
        <taxon>Cytophagales</taxon>
        <taxon>Flammeovirgaceae</taxon>
        <taxon>Flammeovirga</taxon>
    </lineage>
</organism>
<dbReference type="InterPro" id="IPR017853">
    <property type="entry name" value="GH"/>
</dbReference>
<evidence type="ECO:0000313" key="3">
    <source>
        <dbReference type="Proteomes" id="UP000576082"/>
    </source>
</evidence>
<feature type="signal peptide" evidence="1">
    <location>
        <begin position="1"/>
        <end position="19"/>
    </location>
</feature>
<dbReference type="EMBL" id="JABANE010000109">
    <property type="protein sequence ID" value="NME71683.1"/>
    <property type="molecule type" value="Genomic_DNA"/>
</dbReference>
<evidence type="ECO:0000313" key="2">
    <source>
        <dbReference type="EMBL" id="NME71683.1"/>
    </source>
</evidence>
<gene>
    <name evidence="2" type="ORF">HHU12_27205</name>
</gene>
<sequence length="521" mass="59950">MKLLSQLIFSGLIASSFWACSPEEQHQYYAEIETDNFISQNFIGNGIQWAAYPHADGPDAEWGDIITPAKWDTLYQRLDYMQPQTMRVLDQANWRYYKGRDKQGNPIFDVDNPEMKTLYKVLDYCQSRNVDVVFGEWGTPFHMHDLETKNAKINRLENAYDPQWIEMIGKYVEHLIKEKGYTCIKYYNHINEPNGDWASTNGDYSEWKQGVIDLQKEFEKRGLDQYLTITGPGTVPQYTKKGFEYTGEDWVTKTIADIDTIIGAYEIHTYLGTENTRNGKAAASMHMLKDMPEVKKTGKRFFVGEIGVKDDWGTKQQELNVEAAKKDGYASIYDSQMAVYTYQYGVDMTDAVIQLMNAGAQGMIAWDLDDAMHTKDDLGKINQLKRWGCWNILGSELIDRPEDENIRPWYYPWSWLCKFFPKGMDILNMNSNLPEGVRMTTGKLRNNFTIMMVNNSATPQEVFVKAPVKKSTVLKQLKYTDEQYKLNTDMGRPVLDDINFDLKEGGLVQLPAHAVIVLSSL</sequence>
<proteinExistence type="predicted"/>
<evidence type="ECO:0000256" key="1">
    <source>
        <dbReference type="SAM" id="SignalP"/>
    </source>
</evidence>
<evidence type="ECO:0008006" key="4">
    <source>
        <dbReference type="Google" id="ProtNLM"/>
    </source>
</evidence>
<dbReference type="RefSeq" id="WP_169659891.1">
    <property type="nucleotide sequence ID" value="NZ_JABANE010000109.1"/>
</dbReference>
<dbReference type="Proteomes" id="UP000576082">
    <property type="component" value="Unassembled WGS sequence"/>
</dbReference>
<dbReference type="AlphaFoldDB" id="A0A7X9XCE9"/>
<feature type="chain" id="PRO_5031096393" description="Alpha-galactosidase" evidence="1">
    <location>
        <begin position="20"/>
        <end position="521"/>
    </location>
</feature>
<reference evidence="2 3" key="1">
    <citation type="submission" date="2020-04" db="EMBL/GenBank/DDBJ databases">
        <title>Flammeovirga sp. SR4, a novel species isolated from seawater.</title>
        <authorList>
            <person name="Wang X."/>
        </authorList>
    </citation>
    <scope>NUCLEOTIDE SEQUENCE [LARGE SCALE GENOMIC DNA]</scope>
    <source>
        <strain evidence="2 3">ATCC 23126</strain>
    </source>
</reference>
<keyword evidence="3" id="KW-1185">Reference proteome</keyword>
<name>A0A7X9XCE9_9BACT</name>
<keyword evidence="1" id="KW-0732">Signal</keyword>
<dbReference type="Gene3D" id="3.20.20.80">
    <property type="entry name" value="Glycosidases"/>
    <property type="match status" value="1"/>
</dbReference>
<protein>
    <recommendedName>
        <fullName evidence="4">Alpha-galactosidase</fullName>
    </recommendedName>
</protein>
<accession>A0A7X9XCE9</accession>
<comment type="caution">
    <text evidence="2">The sequence shown here is derived from an EMBL/GenBank/DDBJ whole genome shotgun (WGS) entry which is preliminary data.</text>
</comment>